<protein>
    <recommendedName>
        <fullName evidence="2">J domain-containing protein</fullName>
    </recommendedName>
</protein>
<evidence type="ECO:0000313" key="3">
    <source>
        <dbReference type="EMBL" id="PDH37100.1"/>
    </source>
</evidence>
<dbReference type="PROSITE" id="PS50076">
    <property type="entry name" value="DNAJ_2"/>
    <property type="match status" value="1"/>
</dbReference>
<dbReference type="InterPro" id="IPR001623">
    <property type="entry name" value="DnaJ_domain"/>
</dbReference>
<proteinExistence type="predicted"/>
<evidence type="ECO:0000313" key="4">
    <source>
        <dbReference type="Proteomes" id="UP000219327"/>
    </source>
</evidence>
<gene>
    <name evidence="3" type="ORF">CNE99_08630</name>
</gene>
<dbReference type="Pfam" id="PF05099">
    <property type="entry name" value="TerB"/>
    <property type="match status" value="1"/>
</dbReference>
<dbReference type="SMART" id="SM00271">
    <property type="entry name" value="DnaJ"/>
    <property type="match status" value="1"/>
</dbReference>
<dbReference type="InterPro" id="IPR007791">
    <property type="entry name" value="DjlA_N"/>
</dbReference>
<keyword evidence="1" id="KW-0143">Chaperone</keyword>
<dbReference type="PANTHER" id="PTHR24074">
    <property type="entry name" value="CO-CHAPERONE PROTEIN DJLA"/>
    <property type="match status" value="1"/>
</dbReference>
<dbReference type="Pfam" id="PF00226">
    <property type="entry name" value="DnaJ"/>
    <property type="match status" value="1"/>
</dbReference>
<feature type="domain" description="J" evidence="2">
    <location>
        <begin position="177"/>
        <end position="241"/>
    </location>
</feature>
<dbReference type="InterPro" id="IPR036869">
    <property type="entry name" value="J_dom_sf"/>
</dbReference>
<dbReference type="InterPro" id="IPR050817">
    <property type="entry name" value="DjlA_DnaK_co-chaperone"/>
</dbReference>
<sequence>MSWIGKLLGGGLGLVVGGPLGAVLGVVIGHHAIDNNESITFDAVETRQSVYFTAVFSLLGKVAKADGLVTKEEIALVEQVMASNPAFTPEVRTLAIEIFNAARDDETDYLDYAVQLRDTFGNAPPVLASILQILTSVAHADGHLHDIEREMLGNIASVFGMQYRDAAGATRDNELAKSYALLNSEPGDTLAVIKRRYRKLAMEYHPDRVQSQGLSPEFAKDAEDRFKDIQYAWDVLEKELA</sequence>
<reference evidence="3 4" key="1">
    <citation type="submission" date="2017-08" db="EMBL/GenBank/DDBJ databases">
        <title>Fine stratification of microbial communities through a metagenomic profile of the photic zone.</title>
        <authorList>
            <person name="Haro-Moreno J.M."/>
            <person name="Lopez-Perez M."/>
            <person name="De La Torre J."/>
            <person name="Picazo A."/>
            <person name="Camacho A."/>
            <person name="Rodriguez-Valera F."/>
        </authorList>
    </citation>
    <scope>NUCLEOTIDE SEQUENCE [LARGE SCALE GENOMIC DNA]</scope>
    <source>
        <strain evidence="3">MED-G24</strain>
    </source>
</reference>
<dbReference type="EMBL" id="NTKD01000053">
    <property type="protein sequence ID" value="PDH37100.1"/>
    <property type="molecule type" value="Genomic_DNA"/>
</dbReference>
<evidence type="ECO:0000259" key="2">
    <source>
        <dbReference type="PROSITE" id="PS50076"/>
    </source>
</evidence>
<dbReference type="PRINTS" id="PR00625">
    <property type="entry name" value="JDOMAIN"/>
</dbReference>
<dbReference type="Gene3D" id="1.10.287.110">
    <property type="entry name" value="DnaJ domain"/>
    <property type="match status" value="1"/>
</dbReference>
<dbReference type="SUPFAM" id="SSF46565">
    <property type="entry name" value="Chaperone J-domain"/>
    <property type="match status" value="1"/>
</dbReference>
<evidence type="ECO:0000256" key="1">
    <source>
        <dbReference type="ARBA" id="ARBA00023186"/>
    </source>
</evidence>
<organism evidence="3 4">
    <name type="scientific">OM182 bacterium MED-G24</name>
    <dbReference type="NCBI Taxonomy" id="1986255"/>
    <lineage>
        <taxon>Bacteria</taxon>
        <taxon>Pseudomonadati</taxon>
        <taxon>Pseudomonadota</taxon>
        <taxon>Gammaproteobacteria</taxon>
        <taxon>OMG group</taxon>
        <taxon>OM182 clade</taxon>
    </lineage>
</organism>
<comment type="caution">
    <text evidence="3">The sequence shown here is derived from an EMBL/GenBank/DDBJ whole genome shotgun (WGS) entry which is preliminary data.</text>
</comment>
<dbReference type="SUPFAM" id="SSF158682">
    <property type="entry name" value="TerB-like"/>
    <property type="match status" value="1"/>
</dbReference>
<dbReference type="CDD" id="cd06257">
    <property type="entry name" value="DnaJ"/>
    <property type="match status" value="1"/>
</dbReference>
<dbReference type="Gene3D" id="1.10.3680.10">
    <property type="entry name" value="TerB-like"/>
    <property type="match status" value="1"/>
</dbReference>
<dbReference type="CDD" id="cd07316">
    <property type="entry name" value="terB_like_DjlA"/>
    <property type="match status" value="1"/>
</dbReference>
<dbReference type="AlphaFoldDB" id="A0A2A5WKQ3"/>
<dbReference type="Proteomes" id="UP000219327">
    <property type="component" value="Unassembled WGS sequence"/>
</dbReference>
<dbReference type="InterPro" id="IPR029024">
    <property type="entry name" value="TerB-like"/>
</dbReference>
<accession>A0A2A5WKQ3</accession>
<name>A0A2A5WKQ3_9GAMM</name>